<feature type="DNA-binding region" description="OmpR/PhoB-type" evidence="9">
    <location>
        <begin position="134"/>
        <end position="233"/>
    </location>
</feature>
<dbReference type="AlphaFoldDB" id="A0A9D2EMI3"/>
<keyword evidence="3" id="KW-0902">Two-component regulatory system</keyword>
<dbReference type="SUPFAM" id="SSF52172">
    <property type="entry name" value="CheY-like"/>
    <property type="match status" value="1"/>
</dbReference>
<dbReference type="Pfam" id="PF00486">
    <property type="entry name" value="Trans_reg_C"/>
    <property type="match status" value="1"/>
</dbReference>
<feature type="domain" description="OmpR/PhoB-type" evidence="11">
    <location>
        <begin position="134"/>
        <end position="233"/>
    </location>
</feature>
<evidence type="ECO:0000256" key="4">
    <source>
        <dbReference type="ARBA" id="ARBA00023015"/>
    </source>
</evidence>
<dbReference type="SMART" id="SM00862">
    <property type="entry name" value="Trans_reg_C"/>
    <property type="match status" value="1"/>
</dbReference>
<evidence type="ECO:0000313" key="12">
    <source>
        <dbReference type="EMBL" id="HIZ40080.1"/>
    </source>
</evidence>
<dbReference type="CDD" id="cd17574">
    <property type="entry name" value="REC_OmpR"/>
    <property type="match status" value="1"/>
</dbReference>
<keyword evidence="5 9" id="KW-0238">DNA-binding</keyword>
<dbReference type="PROSITE" id="PS50110">
    <property type="entry name" value="RESPONSE_REGULATORY"/>
    <property type="match status" value="1"/>
</dbReference>
<dbReference type="InterPro" id="IPR011006">
    <property type="entry name" value="CheY-like_superfamily"/>
</dbReference>
<dbReference type="SMART" id="SM00448">
    <property type="entry name" value="REC"/>
    <property type="match status" value="1"/>
</dbReference>
<evidence type="ECO:0000256" key="5">
    <source>
        <dbReference type="ARBA" id="ARBA00023125"/>
    </source>
</evidence>
<protein>
    <recommendedName>
        <fullName evidence="1">Stage 0 sporulation protein A homolog</fullName>
    </recommendedName>
</protein>
<dbReference type="FunFam" id="3.40.50.2300:FF:000001">
    <property type="entry name" value="DNA-binding response regulator PhoB"/>
    <property type="match status" value="1"/>
</dbReference>
<keyword evidence="4" id="KW-0805">Transcription regulation</keyword>
<dbReference type="CDD" id="cd00383">
    <property type="entry name" value="trans_reg_C"/>
    <property type="match status" value="1"/>
</dbReference>
<dbReference type="GO" id="GO:0032993">
    <property type="term" value="C:protein-DNA complex"/>
    <property type="evidence" value="ECO:0007669"/>
    <property type="project" value="TreeGrafter"/>
</dbReference>
<evidence type="ECO:0000256" key="7">
    <source>
        <dbReference type="ARBA" id="ARBA00024867"/>
    </source>
</evidence>
<reference evidence="12" key="2">
    <citation type="submission" date="2021-04" db="EMBL/GenBank/DDBJ databases">
        <authorList>
            <person name="Gilroy R."/>
        </authorList>
    </citation>
    <scope>NUCLEOTIDE SEQUENCE</scope>
    <source>
        <strain evidence="12">CHK179-28034</strain>
    </source>
</reference>
<dbReference type="PROSITE" id="PS51755">
    <property type="entry name" value="OMPR_PHOB"/>
    <property type="match status" value="1"/>
</dbReference>
<dbReference type="PANTHER" id="PTHR48111:SF2">
    <property type="entry name" value="RESPONSE REGULATOR SAER"/>
    <property type="match status" value="1"/>
</dbReference>
<dbReference type="GO" id="GO:0000976">
    <property type="term" value="F:transcription cis-regulatory region binding"/>
    <property type="evidence" value="ECO:0007669"/>
    <property type="project" value="TreeGrafter"/>
</dbReference>
<dbReference type="GO" id="GO:0006355">
    <property type="term" value="P:regulation of DNA-templated transcription"/>
    <property type="evidence" value="ECO:0007669"/>
    <property type="project" value="InterPro"/>
</dbReference>
<dbReference type="InterPro" id="IPR039420">
    <property type="entry name" value="WalR-like"/>
</dbReference>
<evidence type="ECO:0000256" key="3">
    <source>
        <dbReference type="ARBA" id="ARBA00023012"/>
    </source>
</evidence>
<dbReference type="EMBL" id="DXBR01000085">
    <property type="protein sequence ID" value="HIZ40080.1"/>
    <property type="molecule type" value="Genomic_DNA"/>
</dbReference>
<evidence type="ECO:0000259" key="10">
    <source>
        <dbReference type="PROSITE" id="PS50110"/>
    </source>
</evidence>
<dbReference type="InterPro" id="IPR001789">
    <property type="entry name" value="Sig_transdc_resp-reg_receiver"/>
</dbReference>
<dbReference type="FunFam" id="1.10.10.10:FF:000018">
    <property type="entry name" value="DNA-binding response regulator ResD"/>
    <property type="match status" value="1"/>
</dbReference>
<evidence type="ECO:0000256" key="2">
    <source>
        <dbReference type="ARBA" id="ARBA00022553"/>
    </source>
</evidence>
<gene>
    <name evidence="12" type="ORF">H9968_09205</name>
</gene>
<dbReference type="GO" id="GO:0005829">
    <property type="term" value="C:cytosol"/>
    <property type="evidence" value="ECO:0007669"/>
    <property type="project" value="TreeGrafter"/>
</dbReference>
<evidence type="ECO:0000256" key="9">
    <source>
        <dbReference type="PROSITE-ProRule" id="PRU01091"/>
    </source>
</evidence>
<dbReference type="Pfam" id="PF00072">
    <property type="entry name" value="Response_reg"/>
    <property type="match status" value="1"/>
</dbReference>
<keyword evidence="6" id="KW-0804">Transcription</keyword>
<dbReference type="InterPro" id="IPR001867">
    <property type="entry name" value="OmpR/PhoB-type_DNA-bd"/>
</dbReference>
<dbReference type="Gene3D" id="3.40.50.2300">
    <property type="match status" value="1"/>
</dbReference>
<comment type="function">
    <text evidence="7">May play the central regulatory role in sporulation. It may be an element of the effector pathway responsible for the activation of sporulation genes in response to nutritional stress. Spo0A may act in concert with spo0H (a sigma factor) to control the expression of some genes that are critical to the sporulation process.</text>
</comment>
<feature type="modified residue" description="4-aspartylphosphate" evidence="8">
    <location>
        <position position="54"/>
    </location>
</feature>
<evidence type="ECO:0000256" key="8">
    <source>
        <dbReference type="PROSITE-ProRule" id="PRU00169"/>
    </source>
</evidence>
<keyword evidence="2 8" id="KW-0597">Phosphoprotein</keyword>
<name>A0A9D2EMI3_9FIRM</name>
<evidence type="ECO:0000259" key="11">
    <source>
        <dbReference type="PROSITE" id="PS51755"/>
    </source>
</evidence>
<evidence type="ECO:0000256" key="6">
    <source>
        <dbReference type="ARBA" id="ARBA00023163"/>
    </source>
</evidence>
<dbReference type="PANTHER" id="PTHR48111">
    <property type="entry name" value="REGULATOR OF RPOS"/>
    <property type="match status" value="1"/>
</dbReference>
<dbReference type="Gene3D" id="1.10.10.10">
    <property type="entry name" value="Winged helix-like DNA-binding domain superfamily/Winged helix DNA-binding domain"/>
    <property type="match status" value="1"/>
</dbReference>
<dbReference type="InterPro" id="IPR036388">
    <property type="entry name" value="WH-like_DNA-bd_sf"/>
</dbReference>
<comment type="caution">
    <text evidence="12">The sequence shown here is derived from an EMBL/GenBank/DDBJ whole genome shotgun (WGS) entry which is preliminary data.</text>
</comment>
<reference evidence="12" key="1">
    <citation type="journal article" date="2021" name="PeerJ">
        <title>Extensive microbial diversity within the chicken gut microbiome revealed by metagenomics and culture.</title>
        <authorList>
            <person name="Gilroy R."/>
            <person name="Ravi A."/>
            <person name="Getino M."/>
            <person name="Pursley I."/>
            <person name="Horton D.L."/>
            <person name="Alikhan N.F."/>
            <person name="Baker D."/>
            <person name="Gharbi K."/>
            <person name="Hall N."/>
            <person name="Watson M."/>
            <person name="Adriaenssens E.M."/>
            <person name="Foster-Nyarko E."/>
            <person name="Jarju S."/>
            <person name="Secka A."/>
            <person name="Antonio M."/>
            <person name="Oren A."/>
            <person name="Chaudhuri R.R."/>
            <person name="La Ragione R."/>
            <person name="Hildebrand F."/>
            <person name="Pallen M.J."/>
        </authorList>
    </citation>
    <scope>NUCLEOTIDE SEQUENCE</scope>
    <source>
        <strain evidence="12">CHK179-28034</strain>
    </source>
</reference>
<accession>A0A9D2EMI3</accession>
<dbReference type="Proteomes" id="UP000824049">
    <property type="component" value="Unassembled WGS sequence"/>
</dbReference>
<sequence>MEHSRILIVDDNPEIREIIHVLLEGEGFLIEEAADGETALQLTLEKDFDLIILDIMMPGKNGYQTCVSIRKNCNAPVLFLSARTQDSDKTLGFSSGGDDYLAKPFSYNELISRSKALIRRYLVYKGKEQPSSSKKILRYHHLEIHEEEQEVFADGDPLILTDTEYAILLLFVTHRHQIFSAEHLYETVWKESYYYGANNTVMVHIRNLRKKIEKDPKNPVLIKTIWGKGYRCD</sequence>
<dbReference type="GO" id="GO:0000156">
    <property type="term" value="F:phosphorelay response regulator activity"/>
    <property type="evidence" value="ECO:0007669"/>
    <property type="project" value="TreeGrafter"/>
</dbReference>
<proteinExistence type="predicted"/>
<organism evidence="12 13">
    <name type="scientific">Candidatus Anaerobutyricum stercoris</name>
    <dbReference type="NCBI Taxonomy" id="2838457"/>
    <lineage>
        <taxon>Bacteria</taxon>
        <taxon>Bacillati</taxon>
        <taxon>Bacillota</taxon>
        <taxon>Clostridia</taxon>
        <taxon>Lachnospirales</taxon>
        <taxon>Lachnospiraceae</taxon>
        <taxon>Anaerobutyricum</taxon>
    </lineage>
</organism>
<dbReference type="Gene3D" id="6.10.250.690">
    <property type="match status" value="1"/>
</dbReference>
<evidence type="ECO:0000313" key="13">
    <source>
        <dbReference type="Proteomes" id="UP000824049"/>
    </source>
</evidence>
<feature type="domain" description="Response regulatory" evidence="10">
    <location>
        <begin position="5"/>
        <end position="118"/>
    </location>
</feature>
<evidence type="ECO:0000256" key="1">
    <source>
        <dbReference type="ARBA" id="ARBA00018672"/>
    </source>
</evidence>